<proteinExistence type="predicted"/>
<name>A0ACB7X2I5_9ERIC</name>
<evidence type="ECO:0000313" key="1">
    <source>
        <dbReference type="EMBL" id="KAH7834939.1"/>
    </source>
</evidence>
<reference evidence="1 2" key="1">
    <citation type="journal article" date="2021" name="Hortic Res">
        <title>High-quality reference genome and annotation aids understanding of berry development for evergreen blueberry (Vaccinium darrowii).</title>
        <authorList>
            <person name="Yu J."/>
            <person name="Hulse-Kemp A.M."/>
            <person name="Babiker E."/>
            <person name="Staton M."/>
        </authorList>
    </citation>
    <scope>NUCLEOTIDE SEQUENCE [LARGE SCALE GENOMIC DNA]</scope>
    <source>
        <strain evidence="2">cv. NJ 8807/NJ 8810</strain>
        <tissue evidence="1">Young leaf</tissue>
    </source>
</reference>
<gene>
    <name evidence="1" type="ORF">Vadar_021123</name>
</gene>
<protein>
    <submittedName>
        <fullName evidence="1">Uncharacterized protein</fullName>
    </submittedName>
</protein>
<organism evidence="1 2">
    <name type="scientific">Vaccinium darrowii</name>
    <dbReference type="NCBI Taxonomy" id="229202"/>
    <lineage>
        <taxon>Eukaryota</taxon>
        <taxon>Viridiplantae</taxon>
        <taxon>Streptophyta</taxon>
        <taxon>Embryophyta</taxon>
        <taxon>Tracheophyta</taxon>
        <taxon>Spermatophyta</taxon>
        <taxon>Magnoliopsida</taxon>
        <taxon>eudicotyledons</taxon>
        <taxon>Gunneridae</taxon>
        <taxon>Pentapetalae</taxon>
        <taxon>asterids</taxon>
        <taxon>Ericales</taxon>
        <taxon>Ericaceae</taxon>
        <taxon>Vaccinioideae</taxon>
        <taxon>Vaccinieae</taxon>
        <taxon>Vaccinium</taxon>
    </lineage>
</organism>
<sequence length="701" mass="81025">MLELQCETPKALRRISLTANPPFSFAIPTGSESGDRRRTSLCASDHGAAPTKNSVSFELKTLSQSMGMKLFEGSNVSDEEDISKIEINKEFARRYEHNKKREDLQKLEELKKNGIVSDSSDSDEESSSDESVKLELTNSKKDLEFLNALIKVKNHDPELKNKEVMLFESGSEEDEIEGEEVEKRDKKEKKPMYLKDVAARHLIEEGAEFGDDDEDEKRVKSYKEEQEELRLEFLDAAKAALDDDDDGGELLKEKERNGMGDEEEDDDDDAGEVEKKLDEFFGKDGNLDENEKFLKEFFRNRMWVGDEGNNKGMNGFVGEEDLGLSEDEEEVEKQEDYERGYNFRHEENAGDRVLGHSRVVEGSVRKKTNARKAQRKSKEERMVQAEFERKEELKHLKNLKKKEMKEKLRKIRDTAGIGENGVCPLDLDDLEEEFDPEEYDRKMKEAFNDEYYGAEDVDPQFGSDGDEDELEKPDFDKEDELLGLPKGWDNGSGTGDGFLAFRERKLKRRAENGVPNQQIEEEAVNEEGKGKKKRKMSEIEKEVIKKELEEYYKLDYEDTIGDLKTRFKYREVGAKKFGLSTEEIFRLDDKELNQYVSLKKIAPYREKEWKVPGNMRYNQKQRNKQLLEGVLSEAKNGKKFRIEHKKPKENEEGQVQKSNGDVSNLSRKGRRKLRLAELKPSHERLVAYGKIPAKSNSKKKH</sequence>
<keyword evidence="2" id="KW-1185">Reference proteome</keyword>
<dbReference type="Proteomes" id="UP000828048">
    <property type="component" value="Chromosome 2"/>
</dbReference>
<accession>A0ACB7X2I5</accession>
<evidence type="ECO:0000313" key="2">
    <source>
        <dbReference type="Proteomes" id="UP000828048"/>
    </source>
</evidence>
<dbReference type="EMBL" id="CM037152">
    <property type="protein sequence ID" value="KAH7834939.1"/>
    <property type="molecule type" value="Genomic_DNA"/>
</dbReference>
<comment type="caution">
    <text evidence="1">The sequence shown here is derived from an EMBL/GenBank/DDBJ whole genome shotgun (WGS) entry which is preliminary data.</text>
</comment>